<dbReference type="PANTHER" id="PTHR45900:SF4">
    <property type="entry name" value="DNA REPAIR PROTEIN RECA HOMOLOG 2, MITOCHONDRIAL"/>
    <property type="match status" value="1"/>
</dbReference>
<comment type="caution">
    <text evidence="6">The sequence shown here is derived from an EMBL/GenBank/DDBJ whole genome shotgun (WGS) entry which is preliminary data.</text>
</comment>
<proteinExistence type="inferred from homology"/>
<evidence type="ECO:0000313" key="7">
    <source>
        <dbReference type="Proteomes" id="UP000657918"/>
    </source>
</evidence>
<dbReference type="EMBL" id="JADGMS010000016">
    <property type="protein sequence ID" value="KAF9664766.1"/>
    <property type="molecule type" value="Genomic_DNA"/>
</dbReference>
<dbReference type="InterPro" id="IPR020587">
    <property type="entry name" value="RecA_monomer-monomer_interface"/>
</dbReference>
<dbReference type="PROSITE" id="PS50163">
    <property type="entry name" value="RECA_3"/>
    <property type="match status" value="1"/>
</dbReference>
<evidence type="ECO:0000256" key="3">
    <source>
        <dbReference type="ARBA" id="ARBA00022840"/>
    </source>
</evidence>
<evidence type="ECO:0000313" key="6">
    <source>
        <dbReference type="EMBL" id="KAF9664766.1"/>
    </source>
</evidence>
<dbReference type="GO" id="GO:0008094">
    <property type="term" value="F:ATP-dependent activity, acting on DNA"/>
    <property type="evidence" value="ECO:0007669"/>
    <property type="project" value="InterPro"/>
</dbReference>
<dbReference type="AlphaFoldDB" id="A0A835J8I9"/>
<keyword evidence="3" id="KW-0067">ATP-binding</keyword>
<dbReference type="Gene3D" id="3.40.50.300">
    <property type="entry name" value="P-loop containing nucleotide triphosphate hydrolases"/>
    <property type="match status" value="1"/>
</dbReference>
<dbReference type="GO" id="GO:0006310">
    <property type="term" value="P:DNA recombination"/>
    <property type="evidence" value="ECO:0007669"/>
    <property type="project" value="UniProtKB-KW"/>
</dbReference>
<name>A0A835J8I9_9ROSI</name>
<dbReference type="GO" id="GO:0005524">
    <property type="term" value="F:ATP binding"/>
    <property type="evidence" value="ECO:0007669"/>
    <property type="project" value="UniProtKB-KW"/>
</dbReference>
<evidence type="ECO:0000256" key="2">
    <source>
        <dbReference type="ARBA" id="ARBA00022741"/>
    </source>
</evidence>
<keyword evidence="2" id="KW-0547">Nucleotide-binding</keyword>
<organism evidence="6 7">
    <name type="scientific">Salix dunnii</name>
    <dbReference type="NCBI Taxonomy" id="1413687"/>
    <lineage>
        <taxon>Eukaryota</taxon>
        <taxon>Viridiplantae</taxon>
        <taxon>Streptophyta</taxon>
        <taxon>Embryophyta</taxon>
        <taxon>Tracheophyta</taxon>
        <taxon>Spermatophyta</taxon>
        <taxon>Magnoliopsida</taxon>
        <taxon>eudicotyledons</taxon>
        <taxon>Gunneridae</taxon>
        <taxon>Pentapetalae</taxon>
        <taxon>rosids</taxon>
        <taxon>fabids</taxon>
        <taxon>Malpighiales</taxon>
        <taxon>Salicaceae</taxon>
        <taxon>Saliceae</taxon>
        <taxon>Salix</taxon>
    </lineage>
</organism>
<feature type="domain" description="RecA family profile 2" evidence="5">
    <location>
        <begin position="117"/>
        <end position="191"/>
    </location>
</feature>
<dbReference type="PANTHER" id="PTHR45900">
    <property type="entry name" value="RECA"/>
    <property type="match status" value="1"/>
</dbReference>
<keyword evidence="7" id="KW-1185">Reference proteome</keyword>
<dbReference type="GO" id="GO:0006281">
    <property type="term" value="P:DNA repair"/>
    <property type="evidence" value="ECO:0007669"/>
    <property type="project" value="InterPro"/>
</dbReference>
<dbReference type="GO" id="GO:0003697">
    <property type="term" value="F:single-stranded DNA binding"/>
    <property type="evidence" value="ECO:0007669"/>
    <property type="project" value="InterPro"/>
</dbReference>
<comment type="similarity">
    <text evidence="1">Belongs to the RecA family.</text>
</comment>
<dbReference type="Pfam" id="PF00154">
    <property type="entry name" value="RecA_N"/>
    <property type="match status" value="1"/>
</dbReference>
<keyword evidence="4" id="KW-0233">DNA recombination</keyword>
<dbReference type="InterPro" id="IPR013765">
    <property type="entry name" value="DNA_recomb/repair_RecA"/>
</dbReference>
<dbReference type="InterPro" id="IPR027417">
    <property type="entry name" value="P-loop_NTPase"/>
</dbReference>
<evidence type="ECO:0000259" key="5">
    <source>
        <dbReference type="PROSITE" id="PS50163"/>
    </source>
</evidence>
<dbReference type="InterPro" id="IPR049428">
    <property type="entry name" value="RecA-like_N"/>
</dbReference>
<evidence type="ECO:0000256" key="4">
    <source>
        <dbReference type="ARBA" id="ARBA00023172"/>
    </source>
</evidence>
<evidence type="ECO:0000256" key="1">
    <source>
        <dbReference type="ARBA" id="ARBA00009391"/>
    </source>
</evidence>
<dbReference type="Proteomes" id="UP000657918">
    <property type="component" value="Chromosome 16"/>
</dbReference>
<sequence length="224" mass="24936">MVLSIQSHRFNSFARFRFSSLLPSLSQNGRDAIIITGRNDRSLSSMVSDLGLINDFKNDFLLVGEVSDFEPDELHDDGEAQQKDNAIRLALTHLAGEFVRESIGSVDVIVVDTVRKSLKSGHAEEVTHGGNALKFYSAVLLRMNRTRLLKTKDKITGLGVCAQVVKNKLAPAMTKAEHEIQFGRCFCTEFEVLELACESTVSSRKKETASHWQKGVWQCTMNST</sequence>
<accession>A0A835J8I9</accession>
<protein>
    <recommendedName>
        <fullName evidence="5">RecA family profile 2 domain-containing protein</fullName>
    </recommendedName>
</protein>
<reference evidence="6 7" key="1">
    <citation type="submission" date="2020-10" db="EMBL/GenBank/DDBJ databases">
        <title>Plant Genome Project.</title>
        <authorList>
            <person name="Zhang R.-G."/>
        </authorList>
    </citation>
    <scope>NUCLEOTIDE SEQUENCE [LARGE SCALE GENOMIC DNA]</scope>
    <source>
        <strain evidence="6">FAFU-HL-1</strain>
        <tissue evidence="6">Leaf</tissue>
    </source>
</reference>
<gene>
    <name evidence="6" type="ORF">SADUNF_Sadunf16G0052100</name>
</gene>